<dbReference type="RefSeq" id="WP_229111311.1">
    <property type="nucleotide sequence ID" value="NZ_CP064788.1"/>
</dbReference>
<evidence type="ECO:0000313" key="3">
    <source>
        <dbReference type="Proteomes" id="UP000662973"/>
    </source>
</evidence>
<evidence type="ECO:0000313" key="2">
    <source>
        <dbReference type="EMBL" id="QSG12720.1"/>
    </source>
</evidence>
<dbReference type="GeneID" id="68861836"/>
<dbReference type="Proteomes" id="UP000663305">
    <property type="component" value="Chromosome"/>
</dbReference>
<dbReference type="Proteomes" id="UP000662973">
    <property type="component" value="Chromosome"/>
</dbReference>
<organism evidence="2 4">
    <name type="scientific">Halapricum desulfuricans</name>
    <dbReference type="NCBI Taxonomy" id="2841257"/>
    <lineage>
        <taxon>Archaea</taxon>
        <taxon>Methanobacteriati</taxon>
        <taxon>Methanobacteriota</taxon>
        <taxon>Stenosarchaea group</taxon>
        <taxon>Halobacteria</taxon>
        <taxon>Halobacteriales</taxon>
        <taxon>Haloarculaceae</taxon>
        <taxon>Halapricum</taxon>
    </lineage>
</organism>
<reference evidence="2 3" key="1">
    <citation type="submission" date="2020-11" db="EMBL/GenBank/DDBJ databases">
        <title>Carbohydrate-dependent, anaerobic sulfur respiration: A novel catabolism in halophilic archaea.</title>
        <authorList>
            <person name="Sorokin D.Y."/>
            <person name="Messina E."/>
            <person name="Smedile F."/>
            <person name="La Cono V."/>
            <person name="Hallsworth J.E."/>
            <person name="Yakimov M.M."/>
        </authorList>
    </citation>
    <scope>NUCLEOTIDE SEQUENCE</scope>
    <source>
        <strain evidence="2">HSR-Bgl</strain>
        <strain evidence="1 3">HSR12-2</strain>
    </source>
</reference>
<dbReference type="AlphaFoldDB" id="A0A897NE78"/>
<dbReference type="KEGG" id="hds:HSR122_0746"/>
<evidence type="ECO:0000313" key="1">
    <source>
        <dbReference type="EMBL" id="QSG08151.1"/>
    </source>
</evidence>
<protein>
    <submittedName>
        <fullName evidence="2">Uncharacterized protein</fullName>
    </submittedName>
</protein>
<dbReference type="EMBL" id="CP064788">
    <property type="protein sequence ID" value="QSG08151.1"/>
    <property type="molecule type" value="Genomic_DNA"/>
</dbReference>
<accession>A0A897N6R8</accession>
<sequence>MDLRRHPTARCERCDSRLWYGLKSEGSGWKVLYKCQTAGCEGEVATSFIDMASVSSRDEVYERAEDIGRTL</sequence>
<evidence type="ECO:0000313" key="4">
    <source>
        <dbReference type="Proteomes" id="UP000663305"/>
    </source>
</evidence>
<gene>
    <name evidence="2" type="ORF">HSBGL_2314</name>
    <name evidence="1" type="ORF">HSR122_0746</name>
</gene>
<name>A0A897NE78_9EURY</name>
<keyword evidence="3" id="KW-1185">Reference proteome</keyword>
<proteinExistence type="predicted"/>
<dbReference type="EMBL" id="CP064789">
    <property type="protein sequence ID" value="QSG12720.1"/>
    <property type="molecule type" value="Genomic_DNA"/>
</dbReference>
<accession>A0A897NE78</accession>